<sequence length="362" mass="42755">MLIAFNKNKKLVQAQDAHRKETFFCCACMELVTLKAGRHKVAHFAHQKGSECEKLGEGETQEHLLGKQQLFHFFKIHNPRLEHYFANIKQRPDLLLDNNQIIEFQCSPISSRRLKERLTGYQKISHISNWILGKPYLKQKHSFKKLIQFMRYQVNLGFYIMYWDVDQSKLLIQHHIKSYLGKLIYEWHTIDNLDDLTMFINNPINVCNQRNHLIADLKHHTISIQKQLSLGSSSLIRIQNLCYQNGYNFGGYPLELDYPYYEPPLWGHQLNYIKIKLLLYLKLNLTMSKKSFLEMFDLLTEFPLMIDVKVINGFKMQLLSSWVKLGIIMIDGNLVKLNQMPNWFESYDQKLAAIPNFVKKKN</sequence>
<dbReference type="Proteomes" id="UP001370590">
    <property type="component" value="Unassembled WGS sequence"/>
</dbReference>
<dbReference type="RefSeq" id="WP_339960609.1">
    <property type="nucleotide sequence ID" value="NZ_JAWMWH010000001.1"/>
</dbReference>
<name>A0ABU8SMM8_9LACO</name>
<evidence type="ECO:0000259" key="2">
    <source>
        <dbReference type="Pfam" id="PF25164"/>
    </source>
</evidence>
<protein>
    <submittedName>
        <fullName evidence="3">Competence protein CoiA family protein</fullName>
    </submittedName>
</protein>
<keyword evidence="4" id="KW-1185">Reference proteome</keyword>
<feature type="domain" description="Competence protein CoiA-like N-terminal" evidence="2">
    <location>
        <begin position="13"/>
        <end position="53"/>
    </location>
</feature>
<evidence type="ECO:0000313" key="4">
    <source>
        <dbReference type="Proteomes" id="UP001370590"/>
    </source>
</evidence>
<organism evidence="3 4">
    <name type="scientific">Nicoliella lavandulae</name>
    <dbReference type="NCBI Taxonomy" id="3082954"/>
    <lineage>
        <taxon>Bacteria</taxon>
        <taxon>Bacillati</taxon>
        <taxon>Bacillota</taxon>
        <taxon>Bacilli</taxon>
        <taxon>Lactobacillales</taxon>
        <taxon>Lactobacillaceae</taxon>
        <taxon>Nicoliella</taxon>
    </lineage>
</organism>
<evidence type="ECO:0000313" key="3">
    <source>
        <dbReference type="EMBL" id="MEJ6400810.1"/>
    </source>
</evidence>
<reference evidence="3 4" key="1">
    <citation type="submission" date="2023-10" db="EMBL/GenBank/DDBJ databases">
        <title>Nicoliella lavandulae sp. nov. isolated from Lavandula angustifolia flowers.</title>
        <authorList>
            <person name="Alcantara C."/>
            <person name="Zuniga M."/>
            <person name="Landete J.M."/>
            <person name="Monedero V."/>
        </authorList>
    </citation>
    <scope>NUCLEOTIDE SEQUENCE [LARGE SCALE GENOMIC DNA]</scope>
    <source>
        <strain evidence="3 4">Es01</strain>
    </source>
</reference>
<dbReference type="Pfam" id="PF06054">
    <property type="entry name" value="CoiA_nuc"/>
    <property type="match status" value="1"/>
</dbReference>
<proteinExistence type="predicted"/>
<dbReference type="InterPro" id="IPR010330">
    <property type="entry name" value="CoiA_nuc"/>
</dbReference>
<dbReference type="InterPro" id="IPR057253">
    <property type="entry name" value="CoiA-like_N"/>
</dbReference>
<gene>
    <name evidence="3" type="ORF">R4146_06495</name>
</gene>
<accession>A0ABU8SMM8</accession>
<feature type="domain" description="Competence protein CoiA nuclease-like" evidence="1">
    <location>
        <begin position="59"/>
        <end position="195"/>
    </location>
</feature>
<evidence type="ECO:0000259" key="1">
    <source>
        <dbReference type="Pfam" id="PF06054"/>
    </source>
</evidence>
<dbReference type="Pfam" id="PF25164">
    <property type="entry name" value="CoiA_N"/>
    <property type="match status" value="1"/>
</dbReference>
<comment type="caution">
    <text evidence="3">The sequence shown here is derived from an EMBL/GenBank/DDBJ whole genome shotgun (WGS) entry which is preliminary data.</text>
</comment>
<dbReference type="EMBL" id="JAWMWH010000001">
    <property type="protein sequence ID" value="MEJ6400810.1"/>
    <property type="molecule type" value="Genomic_DNA"/>
</dbReference>